<gene>
    <name evidence="1" type="ORF">EHQ43_16045</name>
</gene>
<evidence type="ECO:0000313" key="2">
    <source>
        <dbReference type="Proteomes" id="UP000297641"/>
    </source>
</evidence>
<dbReference type="Proteomes" id="UP000297641">
    <property type="component" value="Unassembled WGS sequence"/>
</dbReference>
<dbReference type="AlphaFoldDB" id="A0A7I0IKW7"/>
<dbReference type="EMBL" id="RQFT01000012">
    <property type="protein sequence ID" value="TGL03578.1"/>
    <property type="molecule type" value="Genomic_DNA"/>
</dbReference>
<organism evidence="1 2">
    <name type="scientific">Leptospira bouyouniensis</name>
    <dbReference type="NCBI Taxonomy" id="2484911"/>
    <lineage>
        <taxon>Bacteria</taxon>
        <taxon>Pseudomonadati</taxon>
        <taxon>Spirochaetota</taxon>
        <taxon>Spirochaetia</taxon>
        <taxon>Leptospirales</taxon>
        <taxon>Leptospiraceae</taxon>
        <taxon>Leptospira</taxon>
    </lineage>
</organism>
<sequence length="175" mass="20437">MLSKYNLVNRSKYTILLFCFGLSFYSNCSYQKEVPNDPLVQLFVINFANEYYSNSCKNPKLVLRKNTNHTIELKPNEKSWFRFSYEDYKAQSGVTDYFFKITKQSGTAVQFYTNNNCLTYADSAYKRLPIATSATEDTYRLYKSDFESYSTFGASENGYYLEILSGNPNLIIRQY</sequence>
<reference evidence="1 2" key="1">
    <citation type="journal article" date="2019" name="PLoS Negl. Trop. Dis.">
        <title>Revisiting the worldwide diversity of Leptospira species in the environment.</title>
        <authorList>
            <person name="Vincent A.T."/>
            <person name="Schiettekatte O."/>
            <person name="Bourhy P."/>
            <person name="Veyrier F.J."/>
            <person name="Picardeau M."/>
        </authorList>
    </citation>
    <scope>NUCLEOTIDE SEQUENCE [LARGE SCALE GENOMIC DNA]</scope>
    <source>
        <strain evidence="1 2">201800273</strain>
    </source>
</reference>
<protein>
    <submittedName>
        <fullName evidence="1">Uncharacterized protein</fullName>
    </submittedName>
</protein>
<proteinExistence type="predicted"/>
<comment type="caution">
    <text evidence="1">The sequence shown here is derived from an EMBL/GenBank/DDBJ whole genome shotgun (WGS) entry which is preliminary data.</text>
</comment>
<name>A0A7I0IKW7_9LEPT</name>
<accession>A0A7I0IKW7</accession>
<dbReference type="OrthoDB" id="342566at2"/>
<evidence type="ECO:0000313" key="1">
    <source>
        <dbReference type="EMBL" id="TGL03578.1"/>
    </source>
</evidence>